<evidence type="ECO:0000259" key="2">
    <source>
        <dbReference type="Pfam" id="PF20605"/>
    </source>
</evidence>
<evidence type="ECO:0000256" key="1">
    <source>
        <dbReference type="SAM" id="MobiDB-lite"/>
    </source>
</evidence>
<dbReference type="EMBL" id="SPMY01000109">
    <property type="protein sequence ID" value="NMQ30078.1"/>
    <property type="molecule type" value="Genomic_DNA"/>
</dbReference>
<keyword evidence="4" id="KW-1185">Reference proteome</keyword>
<reference evidence="3 4" key="1">
    <citation type="submission" date="2019-03" db="EMBL/GenBank/DDBJ databases">
        <title>Metabolic reconstructions from genomes of highly enriched 'Candidatus Accumulibacter' and 'Candidatus Competibacter' bioreactor populations.</title>
        <authorList>
            <person name="Annavajhala M.K."/>
            <person name="Welles L."/>
            <person name="Abbas B."/>
            <person name="Sorokin D."/>
            <person name="Park H."/>
            <person name="Van Loosdrecht M."/>
            <person name="Chandran K."/>
        </authorList>
    </citation>
    <scope>NUCLEOTIDE SEQUENCE [LARGE SCALE GENOMIC DNA]</scope>
    <source>
        <strain evidence="3 4">SBR_S</strain>
    </source>
</reference>
<feature type="region of interest" description="Disordered" evidence="1">
    <location>
        <begin position="1"/>
        <end position="46"/>
    </location>
</feature>
<evidence type="ECO:0000313" key="3">
    <source>
        <dbReference type="EMBL" id="NMQ30078.1"/>
    </source>
</evidence>
<dbReference type="Proteomes" id="UP000749010">
    <property type="component" value="Unassembled WGS sequence"/>
</dbReference>
<feature type="domain" description="Antitoxin-like ribbon-helix-helix" evidence="2">
    <location>
        <begin position="44"/>
        <end position="91"/>
    </location>
</feature>
<organism evidence="3 4">
    <name type="scientific">Candidatus Accumulibacter phosphatis</name>
    <dbReference type="NCBI Taxonomy" id="327160"/>
    <lineage>
        <taxon>Bacteria</taxon>
        <taxon>Pseudomonadati</taxon>
        <taxon>Pseudomonadota</taxon>
        <taxon>Betaproteobacteria</taxon>
        <taxon>Candidatus Accumulibacter</taxon>
    </lineage>
</organism>
<evidence type="ECO:0000313" key="4">
    <source>
        <dbReference type="Proteomes" id="UP000749010"/>
    </source>
</evidence>
<name>A0ABX1U5H6_9PROT</name>
<feature type="compositionally biased region" description="Low complexity" evidence="1">
    <location>
        <begin position="23"/>
        <end position="43"/>
    </location>
</feature>
<gene>
    <name evidence="3" type="ORF">E4Q23_21375</name>
</gene>
<dbReference type="RefSeq" id="WP_169068504.1">
    <property type="nucleotide sequence ID" value="NZ_SPMY01000109.1"/>
</dbReference>
<protein>
    <recommendedName>
        <fullName evidence="2">Antitoxin-like ribbon-helix-helix domain-containing protein</fullName>
    </recommendedName>
</protein>
<proteinExistence type="predicted"/>
<dbReference type="Pfam" id="PF20605">
    <property type="entry name" value="Antitox_RHH"/>
    <property type="match status" value="1"/>
</dbReference>
<dbReference type="InterPro" id="IPR046765">
    <property type="entry name" value="Antitox_RHH"/>
</dbReference>
<sequence>MSTNKMAALQTALKTPQPQPVVSARPAASPTTAKATASYTAPSRTGKTNLTAYLSPDYKRNMRLIQAKTGRSLQTLIAEALNDLFAKYDVPVIDHE</sequence>
<comment type="caution">
    <text evidence="3">The sequence shown here is derived from an EMBL/GenBank/DDBJ whole genome shotgun (WGS) entry which is preliminary data.</text>
</comment>
<accession>A0ABX1U5H6</accession>